<dbReference type="AlphaFoldDB" id="A0AA40SQ49"/>
<comment type="subcellular location">
    <subcellularLocation>
        <location evidence="1 7">Cell membrane</location>
        <topology evidence="1 7">Multi-pass membrane protein</topology>
    </subcellularLocation>
</comment>
<feature type="transmembrane region" description="Helical" evidence="7">
    <location>
        <begin position="12"/>
        <end position="34"/>
    </location>
</feature>
<evidence type="ECO:0000313" key="9">
    <source>
        <dbReference type="EMBL" id="MBB4140276.1"/>
    </source>
</evidence>
<evidence type="ECO:0000256" key="1">
    <source>
        <dbReference type="ARBA" id="ARBA00004651"/>
    </source>
</evidence>
<feature type="transmembrane region" description="Helical" evidence="7">
    <location>
        <begin position="68"/>
        <end position="91"/>
    </location>
</feature>
<dbReference type="Pfam" id="PF00528">
    <property type="entry name" value="BPD_transp_1"/>
    <property type="match status" value="1"/>
</dbReference>
<dbReference type="RefSeq" id="WP_183499836.1">
    <property type="nucleotide sequence ID" value="NZ_BAABCO010000002.1"/>
</dbReference>
<protein>
    <submittedName>
        <fullName evidence="9">Raffinose/stachyose/melibiose transport system permease protein</fullName>
    </submittedName>
</protein>
<dbReference type="GO" id="GO:0055085">
    <property type="term" value="P:transmembrane transport"/>
    <property type="evidence" value="ECO:0007669"/>
    <property type="project" value="InterPro"/>
</dbReference>
<evidence type="ECO:0000256" key="3">
    <source>
        <dbReference type="ARBA" id="ARBA00022475"/>
    </source>
</evidence>
<feature type="transmembrane region" description="Helical" evidence="7">
    <location>
        <begin position="180"/>
        <end position="203"/>
    </location>
</feature>
<dbReference type="EMBL" id="JACIFH010000001">
    <property type="protein sequence ID" value="MBB4140276.1"/>
    <property type="molecule type" value="Genomic_DNA"/>
</dbReference>
<proteinExistence type="inferred from homology"/>
<sequence length="273" mass="30130">MNRYTWKTGVREGAMILLAACTLFPIYILVNIAIRPVTDISSPLIPTTTPTLDNFVAAWNGSGLGDALINSFLITAVTVLLLILLSSLAAYGIVRMTEGWSNVAFYFFMIGLFLPVQLGMIPLYRFFAANELLGSIFPIILIYLGLRMPFTVFLYVQFMRQIPKEYEESASMDGATPLQAFFRVVFPLSSAVTGTAVILNSLFTWNDFMLPLLYLGGTTNRTVPVAIYSFVGDAFTNWPVLFACLLIGMLPVLIVFLIVQKSLIRGFASGIKG</sequence>
<dbReference type="Gene3D" id="1.10.3720.10">
    <property type="entry name" value="MetI-like"/>
    <property type="match status" value="1"/>
</dbReference>
<dbReference type="GO" id="GO:0005886">
    <property type="term" value="C:plasma membrane"/>
    <property type="evidence" value="ECO:0007669"/>
    <property type="project" value="UniProtKB-SubCell"/>
</dbReference>
<evidence type="ECO:0000256" key="5">
    <source>
        <dbReference type="ARBA" id="ARBA00022989"/>
    </source>
</evidence>
<dbReference type="CDD" id="cd06261">
    <property type="entry name" value="TM_PBP2"/>
    <property type="match status" value="1"/>
</dbReference>
<keyword evidence="6 7" id="KW-0472">Membrane</keyword>
<feature type="transmembrane region" description="Helical" evidence="7">
    <location>
        <begin position="238"/>
        <end position="259"/>
    </location>
</feature>
<accession>A0AA40SQ49</accession>
<dbReference type="InterPro" id="IPR000515">
    <property type="entry name" value="MetI-like"/>
</dbReference>
<feature type="domain" description="ABC transmembrane type-1" evidence="8">
    <location>
        <begin position="68"/>
        <end position="259"/>
    </location>
</feature>
<keyword evidence="4 7" id="KW-0812">Transmembrane</keyword>
<evidence type="ECO:0000313" key="10">
    <source>
        <dbReference type="Proteomes" id="UP000549113"/>
    </source>
</evidence>
<dbReference type="SUPFAM" id="SSF161098">
    <property type="entry name" value="MetI-like"/>
    <property type="match status" value="1"/>
</dbReference>
<keyword evidence="3" id="KW-1003">Cell membrane</keyword>
<evidence type="ECO:0000256" key="2">
    <source>
        <dbReference type="ARBA" id="ARBA00022448"/>
    </source>
</evidence>
<comment type="caution">
    <text evidence="9">The sequence shown here is derived from an EMBL/GenBank/DDBJ whole genome shotgun (WGS) entry which is preliminary data.</text>
</comment>
<dbReference type="InterPro" id="IPR035906">
    <property type="entry name" value="MetI-like_sf"/>
</dbReference>
<evidence type="ECO:0000256" key="4">
    <source>
        <dbReference type="ARBA" id="ARBA00022692"/>
    </source>
</evidence>
<dbReference type="PANTHER" id="PTHR43744">
    <property type="entry name" value="ABC TRANSPORTER PERMEASE PROTEIN MG189-RELATED-RELATED"/>
    <property type="match status" value="1"/>
</dbReference>
<keyword evidence="10" id="KW-1185">Reference proteome</keyword>
<reference evidence="9 10" key="1">
    <citation type="submission" date="2020-08" db="EMBL/GenBank/DDBJ databases">
        <title>Sequencing the genomes of 1000 actinobacteria strains.</title>
        <authorList>
            <person name="Klenk H.-P."/>
        </authorList>
    </citation>
    <scope>NUCLEOTIDE SEQUENCE [LARGE SCALE GENOMIC DNA]</scope>
    <source>
        <strain evidence="9 10">DSM 19600</strain>
    </source>
</reference>
<gene>
    <name evidence="9" type="ORF">BKA10_002070</name>
</gene>
<evidence type="ECO:0000256" key="6">
    <source>
        <dbReference type="ARBA" id="ARBA00023136"/>
    </source>
</evidence>
<feature type="transmembrane region" description="Helical" evidence="7">
    <location>
        <begin position="136"/>
        <end position="159"/>
    </location>
</feature>
<keyword evidence="2 7" id="KW-0813">Transport</keyword>
<dbReference type="PROSITE" id="PS50928">
    <property type="entry name" value="ABC_TM1"/>
    <property type="match status" value="1"/>
</dbReference>
<organism evidence="9 10">
    <name type="scientific">Microbacterium invictum</name>
    <dbReference type="NCBI Taxonomy" id="515415"/>
    <lineage>
        <taxon>Bacteria</taxon>
        <taxon>Bacillati</taxon>
        <taxon>Actinomycetota</taxon>
        <taxon>Actinomycetes</taxon>
        <taxon>Micrococcales</taxon>
        <taxon>Microbacteriaceae</taxon>
        <taxon>Microbacterium</taxon>
    </lineage>
</organism>
<feature type="transmembrane region" description="Helical" evidence="7">
    <location>
        <begin position="103"/>
        <end position="124"/>
    </location>
</feature>
<keyword evidence="5 7" id="KW-1133">Transmembrane helix</keyword>
<dbReference type="Proteomes" id="UP000549113">
    <property type="component" value="Unassembled WGS sequence"/>
</dbReference>
<evidence type="ECO:0000259" key="8">
    <source>
        <dbReference type="PROSITE" id="PS50928"/>
    </source>
</evidence>
<comment type="similarity">
    <text evidence="7">Belongs to the binding-protein-dependent transport system permease family.</text>
</comment>
<dbReference type="PANTHER" id="PTHR43744:SF12">
    <property type="entry name" value="ABC TRANSPORTER PERMEASE PROTEIN MG189-RELATED"/>
    <property type="match status" value="1"/>
</dbReference>
<name>A0AA40SQ49_9MICO</name>
<evidence type="ECO:0000256" key="7">
    <source>
        <dbReference type="RuleBase" id="RU363032"/>
    </source>
</evidence>